<dbReference type="InterPro" id="IPR045129">
    <property type="entry name" value="RNF123/RKP/RSPRY1"/>
</dbReference>
<keyword evidence="2" id="KW-0863">Zinc-finger</keyword>
<dbReference type="AlphaFoldDB" id="B3S373"/>
<dbReference type="KEGG" id="tad:TRIADDRAFT_58620"/>
<dbReference type="InterPro" id="IPR001870">
    <property type="entry name" value="B30.2/SPRY"/>
</dbReference>
<evidence type="ECO:0000256" key="3">
    <source>
        <dbReference type="ARBA" id="ARBA00022833"/>
    </source>
</evidence>
<reference evidence="5 6" key="1">
    <citation type="journal article" date="2008" name="Nature">
        <title>The Trichoplax genome and the nature of placozoans.</title>
        <authorList>
            <person name="Srivastava M."/>
            <person name="Begovic E."/>
            <person name="Chapman J."/>
            <person name="Putnam N.H."/>
            <person name="Hellsten U."/>
            <person name="Kawashima T."/>
            <person name="Kuo A."/>
            <person name="Mitros T."/>
            <person name="Salamov A."/>
            <person name="Carpenter M.L."/>
            <person name="Signorovitch A.Y."/>
            <person name="Moreno M.A."/>
            <person name="Kamm K."/>
            <person name="Grimwood J."/>
            <person name="Schmutz J."/>
            <person name="Shapiro H."/>
            <person name="Grigoriev I.V."/>
            <person name="Buss L.W."/>
            <person name="Schierwater B."/>
            <person name="Dellaporta S.L."/>
            <person name="Rokhsar D.S."/>
        </authorList>
    </citation>
    <scope>NUCLEOTIDE SEQUENCE [LARGE SCALE GENOMIC DNA]</scope>
    <source>
        <strain evidence="5 6">Grell-BS-1999</strain>
    </source>
</reference>
<dbReference type="InterPro" id="IPR016024">
    <property type="entry name" value="ARM-type_fold"/>
</dbReference>
<dbReference type="GeneID" id="6756000"/>
<accession>B3S373</accession>
<dbReference type="SMART" id="SM00449">
    <property type="entry name" value="SPRY"/>
    <property type="match status" value="1"/>
</dbReference>
<dbReference type="InterPro" id="IPR013320">
    <property type="entry name" value="ConA-like_dom_sf"/>
</dbReference>
<dbReference type="CDD" id="cd11709">
    <property type="entry name" value="SPRY"/>
    <property type="match status" value="1"/>
</dbReference>
<name>B3S373_TRIAD</name>
<dbReference type="OMA" id="KYWTLMI"/>
<evidence type="ECO:0000313" key="5">
    <source>
        <dbReference type="EMBL" id="EDV22738.1"/>
    </source>
</evidence>
<evidence type="ECO:0000313" key="6">
    <source>
        <dbReference type="Proteomes" id="UP000009022"/>
    </source>
</evidence>
<dbReference type="PROSITE" id="PS50188">
    <property type="entry name" value="B302_SPRY"/>
    <property type="match status" value="1"/>
</dbReference>
<dbReference type="OrthoDB" id="258495at2759"/>
<dbReference type="GO" id="GO:0008270">
    <property type="term" value="F:zinc ion binding"/>
    <property type="evidence" value="ECO:0007669"/>
    <property type="project" value="UniProtKB-KW"/>
</dbReference>
<dbReference type="SUPFAM" id="SSF49899">
    <property type="entry name" value="Concanavalin A-like lectins/glucanases"/>
    <property type="match status" value="1"/>
</dbReference>
<dbReference type="Gene3D" id="2.60.120.920">
    <property type="match status" value="1"/>
</dbReference>
<evidence type="ECO:0000256" key="1">
    <source>
        <dbReference type="ARBA" id="ARBA00022723"/>
    </source>
</evidence>
<keyword evidence="1" id="KW-0479">Metal-binding</keyword>
<dbReference type="InterPro" id="IPR011989">
    <property type="entry name" value="ARM-like"/>
</dbReference>
<sequence length="1211" mass="137029">MELILKKHHGWLIGSLTIIVSGVTLIKIVEAWRNRSRTVEERRASQLEAINLQDLQVLLGSNNYLLRRSVQSVVIDIASQRQYLSYFIDQTSCDDIKEALHAVMALNLISKSAVHKKYLYDLNGLQAICCCLMKWQGYQVRNDDVELIIQKERILKILCSTLVELICDPAEVVKLDSVGLGAISVISKVIMNNRERPVTVKICLHMLALLSHVKSKDNISALTEIGQHKVYYTAIMYFTADDEEARYWAATLIHEFVCNDIYRKEISCIPTLMKSCRHALSKSDSGIQKIILKICSFLVMKDDQFYKKILECKGFLNRLPICLASSDYEVAHWTLALVHDLAMIGKEVSAYILNAMDGFITCFTESLMNREDRTIIHLIAETLGFFCSCENFHTKILKENGIVPILRLLNNSDSGVRLWAVTMLLNLSMSNDQCRLGIVKEGGVKCLVNLALSDSEQSQTSSLAAKTLVMLSLLELDPFMMSVISRHTFEPSLLKLSQEIKEYVDAIDHDSIVVLCARGVSVNDITAKCWSSLSKLGLLQGSLSNHDSMVAYVGAKETCEGLLVNRIIQREILTPLISLLLCHPARDSVSKVTELELLHILARQKDNRQLMILYDGFLDYLSELIWHFCHIQAESLHLYPMVIYHCDGAIKILATLSAHNECCHQMCYCGIVDALASLILRINKHRIQLLDKQLDKGDDNYWGNDSSTSRVAFFSQAEDILSNSKPTRGSPRKSKATLQLASPLKRFCSTSSDLDTSFNNSFSLQASQISNSLDAYIAQSNVDNPPTPRVGEYLSYEDTYATLTNLTTYCFARLIAYPLPGKRVRLCNYPALSASSRTPSLIISPDHLEACNESWTFESVLADVYVCKGIYDHSKQIPDGWYYEVILKTPGIIQIGWARKECCMLPEKGYGVGDDEYSYAFDGSRCKKWHNMKNVPLQDHMRYGREWKEGDIISCLLSSSGDISYWHNGNNLGIAFSNIDLSHNWYPGASLSTEQQCIFNFTGNEMHPFRYKMPSQYVAIGSTPSFNKKSSKRKKKISISNSDSFNALEGRTIYVPDFMIYYEVSLQSISIDVEKYGFWWTNNINKFYCKLSSDRKLTMPDGEEFDITEKQLIIGCGLCLPDLFGFFTVNGQQYGQYYKLEIDDSIEGLPIPYFTNFNHRINYGESEFLYQAADKSKARLKQCKKLQELAILQSAANGRGNPADFLDDYLN</sequence>
<dbReference type="GO" id="GO:0051603">
    <property type="term" value="P:proteolysis involved in protein catabolic process"/>
    <property type="evidence" value="ECO:0000318"/>
    <property type="project" value="GO_Central"/>
</dbReference>
<dbReference type="InterPro" id="IPR003877">
    <property type="entry name" value="SPRY_dom"/>
</dbReference>
<dbReference type="GO" id="GO:0004842">
    <property type="term" value="F:ubiquitin-protein transferase activity"/>
    <property type="evidence" value="ECO:0000318"/>
    <property type="project" value="GO_Central"/>
</dbReference>
<proteinExistence type="predicted"/>
<dbReference type="PhylomeDB" id="B3S373"/>
<dbReference type="STRING" id="10228.B3S373"/>
<evidence type="ECO:0000256" key="2">
    <source>
        <dbReference type="ARBA" id="ARBA00022771"/>
    </source>
</evidence>
<dbReference type="PANTHER" id="PTHR13363">
    <property type="entry name" value="RING FINGER AND SRY DOMAIN-CONTAINING"/>
    <property type="match status" value="1"/>
</dbReference>
<dbReference type="PANTHER" id="PTHR13363:SF0">
    <property type="entry name" value="B30.2_SPRY DOMAIN-CONTAINING PROTEIN"/>
    <property type="match status" value="1"/>
</dbReference>
<organism evidence="5 6">
    <name type="scientific">Trichoplax adhaerens</name>
    <name type="common">Trichoplax reptans</name>
    <dbReference type="NCBI Taxonomy" id="10228"/>
    <lineage>
        <taxon>Eukaryota</taxon>
        <taxon>Metazoa</taxon>
        <taxon>Placozoa</taxon>
        <taxon>Uniplacotomia</taxon>
        <taxon>Trichoplacea</taxon>
        <taxon>Trichoplacidae</taxon>
        <taxon>Trichoplax</taxon>
    </lineage>
</organism>
<dbReference type="InParanoid" id="B3S373"/>
<dbReference type="GO" id="GO:0005737">
    <property type="term" value="C:cytoplasm"/>
    <property type="evidence" value="ECO:0000318"/>
    <property type="project" value="GO_Central"/>
</dbReference>
<dbReference type="HOGENOM" id="CLU_269750_0_0_1"/>
<dbReference type="Gene3D" id="1.25.10.10">
    <property type="entry name" value="Leucine-rich Repeat Variant"/>
    <property type="match status" value="2"/>
</dbReference>
<protein>
    <recommendedName>
        <fullName evidence="4">B30.2/SPRY domain-containing protein</fullName>
    </recommendedName>
</protein>
<dbReference type="eggNOG" id="KOG2242">
    <property type="taxonomic scope" value="Eukaryota"/>
</dbReference>
<dbReference type="RefSeq" id="XP_002114604.1">
    <property type="nucleotide sequence ID" value="XM_002114568.1"/>
</dbReference>
<keyword evidence="6" id="KW-1185">Reference proteome</keyword>
<dbReference type="Proteomes" id="UP000009022">
    <property type="component" value="Unassembled WGS sequence"/>
</dbReference>
<gene>
    <name evidence="5" type="ORF">TRIADDRAFT_58620</name>
</gene>
<dbReference type="Pfam" id="PF00622">
    <property type="entry name" value="SPRY"/>
    <property type="match status" value="1"/>
</dbReference>
<dbReference type="EMBL" id="DS985248">
    <property type="protein sequence ID" value="EDV22738.1"/>
    <property type="molecule type" value="Genomic_DNA"/>
</dbReference>
<dbReference type="SUPFAM" id="SSF48371">
    <property type="entry name" value="ARM repeat"/>
    <property type="match status" value="1"/>
</dbReference>
<feature type="domain" description="B30.2/SPRY" evidence="4">
    <location>
        <begin position="809"/>
        <end position="1006"/>
    </location>
</feature>
<evidence type="ECO:0000259" key="4">
    <source>
        <dbReference type="PROSITE" id="PS50188"/>
    </source>
</evidence>
<dbReference type="CTD" id="6756000"/>
<dbReference type="InterPro" id="IPR043136">
    <property type="entry name" value="B30.2/SPRY_sf"/>
</dbReference>
<keyword evidence="3" id="KW-0862">Zinc</keyword>